<dbReference type="Proteomes" id="UP000479190">
    <property type="component" value="Unassembled WGS sequence"/>
</dbReference>
<evidence type="ECO:0000259" key="4">
    <source>
        <dbReference type="Pfam" id="PF15304"/>
    </source>
</evidence>
<feature type="compositionally biased region" description="Polar residues" evidence="3">
    <location>
        <begin position="84"/>
        <end position="113"/>
    </location>
</feature>
<dbReference type="InterPro" id="IPR029304">
    <property type="entry name" value="AKAP2_C"/>
</dbReference>
<feature type="region of interest" description="Disordered" evidence="3">
    <location>
        <begin position="78"/>
        <end position="120"/>
    </location>
</feature>
<feature type="coiled-coil region" evidence="2">
    <location>
        <begin position="5"/>
        <end position="35"/>
    </location>
</feature>
<proteinExistence type="predicted"/>
<evidence type="ECO:0000313" key="5">
    <source>
        <dbReference type="EMBL" id="CAB0035761.1"/>
    </source>
</evidence>
<organism evidence="5 6">
    <name type="scientific">Trichogramma brassicae</name>
    <dbReference type="NCBI Taxonomy" id="86971"/>
    <lineage>
        <taxon>Eukaryota</taxon>
        <taxon>Metazoa</taxon>
        <taxon>Ecdysozoa</taxon>
        <taxon>Arthropoda</taxon>
        <taxon>Hexapoda</taxon>
        <taxon>Insecta</taxon>
        <taxon>Pterygota</taxon>
        <taxon>Neoptera</taxon>
        <taxon>Endopterygota</taxon>
        <taxon>Hymenoptera</taxon>
        <taxon>Apocrita</taxon>
        <taxon>Proctotrupomorpha</taxon>
        <taxon>Chalcidoidea</taxon>
        <taxon>Trichogrammatidae</taxon>
        <taxon>Trichogramma</taxon>
    </lineage>
</organism>
<accession>A0A6H5IJ74</accession>
<feature type="region of interest" description="Disordered" evidence="3">
    <location>
        <begin position="179"/>
        <end position="210"/>
    </location>
</feature>
<evidence type="ECO:0000256" key="2">
    <source>
        <dbReference type="SAM" id="Coils"/>
    </source>
</evidence>
<dbReference type="PANTHER" id="PTHR18839">
    <property type="entry name" value="MITOTIC INTERACTOR AND SUBSTRATE OF PLK1 MISP FAMILY MEMBER"/>
    <property type="match status" value="1"/>
</dbReference>
<feature type="domain" description="A-kinase anchor protein 2 C-terminal" evidence="4">
    <location>
        <begin position="6"/>
        <end position="314"/>
    </location>
</feature>
<gene>
    <name evidence="5" type="ORF">TBRA_LOCUS7647</name>
</gene>
<dbReference type="Pfam" id="PF15304">
    <property type="entry name" value="AKAP2_C"/>
    <property type="match status" value="1"/>
</dbReference>
<keyword evidence="6" id="KW-1185">Reference proteome</keyword>
<feature type="compositionally biased region" description="Low complexity" evidence="3">
    <location>
        <begin position="181"/>
        <end position="192"/>
    </location>
</feature>
<dbReference type="EMBL" id="CADCXV010000798">
    <property type="protein sequence ID" value="CAB0035761.1"/>
    <property type="molecule type" value="Genomic_DNA"/>
</dbReference>
<name>A0A6H5IJ74_9HYME</name>
<dbReference type="AlphaFoldDB" id="A0A6H5IJ74"/>
<sequence>MKSDIAQIQHRVDQLRKATDRIKREIEEVTEREHELRTCGSIKTLSLDLVDSKVRRISEVTQLGNGRLKRATSTPHILEHHNRSSSQQQTGTKKMTNGVMSSTRNGSSATLGQQHHHQPLRFAQSPSQKGLMHRFLATRGKIYTSPGGVATADSREALPRPTIALNPESIKALNRSLEMRNNNNNNNNNNDNGSPKKYALDDEPKLPPTRKNFVPVEKKIQKELSEMRERENELRLMRSQMLAKSQPNLADIGTDTDSDIYDGTSSLRSGASSSNLTEDDAMISMPAEKENKIVRHKPHPRRRSNLIEKWESLIAAKKQASENGSDNANTFMWPIRRADVICPVGCAVCV</sequence>
<reference evidence="5 6" key="1">
    <citation type="submission" date="2020-02" db="EMBL/GenBank/DDBJ databases">
        <authorList>
            <person name="Ferguson B K."/>
        </authorList>
    </citation>
    <scope>NUCLEOTIDE SEQUENCE [LARGE SCALE GENOMIC DNA]</scope>
</reference>
<evidence type="ECO:0000256" key="1">
    <source>
        <dbReference type="ARBA" id="ARBA00023054"/>
    </source>
</evidence>
<dbReference type="PANTHER" id="PTHR18839:SF0">
    <property type="entry name" value="MITOTIC INTERACTOR AND SUBSTRATE OF PLK1 ISOFORM X1-RELATED"/>
    <property type="match status" value="1"/>
</dbReference>
<protein>
    <recommendedName>
        <fullName evidence="4">A-kinase anchor protein 2 C-terminal domain-containing protein</fullName>
    </recommendedName>
</protein>
<dbReference type="InterPro" id="IPR042779">
    <property type="entry name" value="MISP/MISP3-like"/>
</dbReference>
<keyword evidence="1 2" id="KW-0175">Coiled coil</keyword>
<evidence type="ECO:0000256" key="3">
    <source>
        <dbReference type="SAM" id="MobiDB-lite"/>
    </source>
</evidence>
<evidence type="ECO:0000313" key="6">
    <source>
        <dbReference type="Proteomes" id="UP000479190"/>
    </source>
</evidence>
<dbReference type="OrthoDB" id="6512841at2759"/>